<evidence type="ECO:0000313" key="2">
    <source>
        <dbReference type="EMBL" id="GAA0595134.1"/>
    </source>
</evidence>
<dbReference type="EMBL" id="BAAADS010000006">
    <property type="protein sequence ID" value="GAA0595134.1"/>
    <property type="molecule type" value="Genomic_DNA"/>
</dbReference>
<comment type="caution">
    <text evidence="2">The sequence shown here is derived from an EMBL/GenBank/DDBJ whole genome shotgun (WGS) entry which is preliminary data.</text>
</comment>
<gene>
    <name evidence="2" type="ORF">GCM10009001_09070</name>
</gene>
<feature type="transmembrane region" description="Helical" evidence="1">
    <location>
        <begin position="40"/>
        <end position="58"/>
    </location>
</feature>
<sequence length="62" mass="6941">MQQGNTYKKFDAVVHTVLLIVGLAMIILSAFDIFAPDHPTIWIILGVLFVIEGVSRFSHKKT</sequence>
<reference evidence="2 3" key="1">
    <citation type="journal article" date="2019" name="Int. J. Syst. Evol. Microbiol.">
        <title>The Global Catalogue of Microorganisms (GCM) 10K type strain sequencing project: providing services to taxonomists for standard genome sequencing and annotation.</title>
        <authorList>
            <consortium name="The Broad Institute Genomics Platform"/>
            <consortium name="The Broad Institute Genome Sequencing Center for Infectious Disease"/>
            <person name="Wu L."/>
            <person name="Ma J."/>
        </authorList>
    </citation>
    <scope>NUCLEOTIDE SEQUENCE [LARGE SCALE GENOMIC DNA]</scope>
    <source>
        <strain evidence="2 3">JCM 15395</strain>
    </source>
</reference>
<dbReference type="Proteomes" id="UP001500866">
    <property type="component" value="Unassembled WGS sequence"/>
</dbReference>
<keyword evidence="3" id="KW-1185">Reference proteome</keyword>
<evidence type="ECO:0000256" key="1">
    <source>
        <dbReference type="SAM" id="Phobius"/>
    </source>
</evidence>
<dbReference type="RefSeq" id="WP_343810693.1">
    <property type="nucleotide sequence ID" value="NZ_BAAADS010000006.1"/>
</dbReference>
<protein>
    <submittedName>
        <fullName evidence="2">Uncharacterized protein</fullName>
    </submittedName>
</protein>
<evidence type="ECO:0000313" key="3">
    <source>
        <dbReference type="Proteomes" id="UP001500866"/>
    </source>
</evidence>
<feature type="transmembrane region" description="Helical" evidence="1">
    <location>
        <begin position="12"/>
        <end position="34"/>
    </location>
</feature>
<keyword evidence="1" id="KW-1133">Transmembrane helix</keyword>
<name>A0ABN1FPR5_9BACI</name>
<keyword evidence="1" id="KW-0472">Membrane</keyword>
<proteinExistence type="predicted"/>
<organism evidence="2 3">
    <name type="scientific">Virgibacillus siamensis</name>
    <dbReference type="NCBI Taxonomy" id="480071"/>
    <lineage>
        <taxon>Bacteria</taxon>
        <taxon>Bacillati</taxon>
        <taxon>Bacillota</taxon>
        <taxon>Bacilli</taxon>
        <taxon>Bacillales</taxon>
        <taxon>Bacillaceae</taxon>
        <taxon>Virgibacillus</taxon>
    </lineage>
</organism>
<keyword evidence="1" id="KW-0812">Transmembrane</keyword>
<accession>A0ABN1FPR5</accession>